<accession>A0A939MQD8</accession>
<keyword evidence="2" id="KW-0408">Iron</keyword>
<comment type="caution">
    <text evidence="3">The sequence shown here is derived from an EMBL/GenBank/DDBJ whole genome shotgun (WGS) entry which is preliminary data.</text>
</comment>
<dbReference type="Pfam" id="PF00067">
    <property type="entry name" value="p450"/>
    <property type="match status" value="1"/>
</dbReference>
<keyword evidence="2" id="KW-0479">Metal-binding</keyword>
<keyword evidence="2" id="KW-0560">Oxidoreductase</keyword>
<evidence type="ECO:0000313" key="4">
    <source>
        <dbReference type="Proteomes" id="UP000664382"/>
    </source>
</evidence>
<dbReference type="InterPro" id="IPR001128">
    <property type="entry name" value="Cyt_P450"/>
</dbReference>
<dbReference type="GO" id="GO:0020037">
    <property type="term" value="F:heme binding"/>
    <property type="evidence" value="ECO:0007669"/>
    <property type="project" value="InterPro"/>
</dbReference>
<dbReference type="EMBL" id="JAGDYM010000014">
    <property type="protein sequence ID" value="MBO1902691.1"/>
    <property type="molecule type" value="Genomic_DNA"/>
</dbReference>
<comment type="similarity">
    <text evidence="1 2">Belongs to the cytochrome P450 family.</text>
</comment>
<dbReference type="PANTHER" id="PTHR46696:SF1">
    <property type="entry name" value="CYTOCHROME P450 YJIB-RELATED"/>
    <property type="match status" value="1"/>
</dbReference>
<dbReference type="SUPFAM" id="SSF48264">
    <property type="entry name" value="Cytochrome P450"/>
    <property type="match status" value="1"/>
</dbReference>
<keyword evidence="2" id="KW-0503">Monooxygenase</keyword>
<organism evidence="3 4">
    <name type="scientific">Leucobacter weissii</name>
    <dbReference type="NCBI Taxonomy" id="1983706"/>
    <lineage>
        <taxon>Bacteria</taxon>
        <taxon>Bacillati</taxon>
        <taxon>Actinomycetota</taxon>
        <taxon>Actinomycetes</taxon>
        <taxon>Micrococcales</taxon>
        <taxon>Microbacteriaceae</taxon>
        <taxon>Leucobacter</taxon>
    </lineage>
</organism>
<name>A0A939MQD8_9MICO</name>
<dbReference type="PANTHER" id="PTHR46696">
    <property type="entry name" value="P450, PUTATIVE (EUROFUNG)-RELATED"/>
    <property type="match status" value="1"/>
</dbReference>
<gene>
    <name evidence="3" type="ORF">J4H92_12115</name>
</gene>
<dbReference type="GO" id="GO:0004497">
    <property type="term" value="F:monooxygenase activity"/>
    <property type="evidence" value="ECO:0007669"/>
    <property type="project" value="UniProtKB-KW"/>
</dbReference>
<evidence type="ECO:0000256" key="2">
    <source>
        <dbReference type="RuleBase" id="RU000461"/>
    </source>
</evidence>
<reference evidence="3" key="1">
    <citation type="submission" date="2021-03" db="EMBL/GenBank/DDBJ databases">
        <title>Leucobacter chromiisoli sp. nov., isolated from chromium-containing soil of chemical plant.</title>
        <authorList>
            <person name="Xu Z."/>
        </authorList>
    </citation>
    <scope>NUCLEOTIDE SEQUENCE</scope>
    <source>
        <strain evidence="3">S27</strain>
    </source>
</reference>
<dbReference type="GO" id="GO:0005506">
    <property type="term" value="F:iron ion binding"/>
    <property type="evidence" value="ECO:0007669"/>
    <property type="project" value="InterPro"/>
</dbReference>
<evidence type="ECO:0000256" key="1">
    <source>
        <dbReference type="ARBA" id="ARBA00010617"/>
    </source>
</evidence>
<dbReference type="InterPro" id="IPR017972">
    <property type="entry name" value="Cyt_P450_CS"/>
</dbReference>
<dbReference type="Gene3D" id="1.10.630.10">
    <property type="entry name" value="Cytochrome P450"/>
    <property type="match status" value="1"/>
</dbReference>
<keyword evidence="2" id="KW-0349">Heme</keyword>
<protein>
    <submittedName>
        <fullName evidence="3">Cytochrome P450</fullName>
    </submittedName>
</protein>
<sequence length="404" mass="43965">MPTTLSPSPPSTDLDLFASYDRASRLEQYRQLRDLSDVVRLEQHDVYAITSYDAVRSVLADHETFISGEGVGFTQSINEILRGTTLASDPPEHDLLRSVVATGLQPRAVRGRRDEIAEKARGVVTAALVKGADRGRIEGVTDLAQAMPLSVIPDFLGLPEQNRDRLFEWAQGGTDNLGPTSERTPHNNEMSRCIAGYTSDLAARRDLAPGSLGASVLAAADEGVIPEQKCPVLLIDYIGPSLETTATAIGHLLVTFAEHPEQWRILQEDPGLVASAINELVRYESPIRGFTRVAARDAEVSGLTIPAGSRVWTLLASANRDERKWESPDAFDVRRNPLDHLAFGYGTHGCAGQGVARLELHALFHALLDSVERIELIGEPVIAENSMLNTWASIPLRLVTTGGR</sequence>
<dbReference type="InterPro" id="IPR002397">
    <property type="entry name" value="Cyt_P450_B"/>
</dbReference>
<dbReference type="Proteomes" id="UP000664382">
    <property type="component" value="Unassembled WGS sequence"/>
</dbReference>
<dbReference type="GO" id="GO:0016705">
    <property type="term" value="F:oxidoreductase activity, acting on paired donors, with incorporation or reduction of molecular oxygen"/>
    <property type="evidence" value="ECO:0007669"/>
    <property type="project" value="InterPro"/>
</dbReference>
<evidence type="ECO:0000313" key="3">
    <source>
        <dbReference type="EMBL" id="MBO1902691.1"/>
    </source>
</evidence>
<dbReference type="PROSITE" id="PS00086">
    <property type="entry name" value="CYTOCHROME_P450"/>
    <property type="match status" value="1"/>
</dbReference>
<dbReference type="AlphaFoldDB" id="A0A939MQD8"/>
<keyword evidence="4" id="KW-1185">Reference proteome</keyword>
<dbReference type="RefSeq" id="WP_208098458.1">
    <property type="nucleotide sequence ID" value="NZ_JAGDYM010000014.1"/>
</dbReference>
<dbReference type="PRINTS" id="PR00359">
    <property type="entry name" value="BP450"/>
</dbReference>
<proteinExistence type="inferred from homology"/>
<dbReference type="InterPro" id="IPR036396">
    <property type="entry name" value="Cyt_P450_sf"/>
</dbReference>